<accession>A0A2N5WF66</accession>
<proteinExistence type="predicted"/>
<reference evidence="2" key="1">
    <citation type="submission" date="2016-08" db="EMBL/GenBank/DDBJ databases">
        <title>Comparative genomics of Lactococcus lactis strain WFLU12 isolated from the gastrointestinal tract of wild olive flounder (Paralichythys olivaceus).</title>
        <authorList>
            <person name="Nguyen T.L."/>
            <person name="Kim D.-H."/>
        </authorList>
    </citation>
    <scope>NUCLEOTIDE SEQUENCE [LARGE SCALE GENOMIC DNA]</scope>
    <source>
        <strain evidence="2">WFLU12</strain>
    </source>
</reference>
<name>A0A2N5WF66_LACLL</name>
<dbReference type="EMBL" id="PKRZ01000001">
    <property type="protein sequence ID" value="PLW60871.1"/>
    <property type="molecule type" value="Genomic_DNA"/>
</dbReference>
<gene>
    <name evidence="1" type="ORF">CYU10_001919</name>
</gene>
<evidence type="ECO:0000313" key="2">
    <source>
        <dbReference type="Proteomes" id="UP000234865"/>
    </source>
</evidence>
<organism evidence="1 2">
    <name type="scientific">Lactococcus lactis subsp. lactis</name>
    <name type="common">Streptococcus lactis</name>
    <dbReference type="NCBI Taxonomy" id="1360"/>
    <lineage>
        <taxon>Bacteria</taxon>
        <taxon>Bacillati</taxon>
        <taxon>Bacillota</taxon>
        <taxon>Bacilli</taxon>
        <taxon>Lactobacillales</taxon>
        <taxon>Streptococcaceae</taxon>
        <taxon>Lactococcus</taxon>
    </lineage>
</organism>
<evidence type="ECO:0000313" key="1">
    <source>
        <dbReference type="EMBL" id="PLW60871.1"/>
    </source>
</evidence>
<sequence>MQRKNLKNDSDYPLIMPRELAAEFIGVSGPTFDKYYRYAHNFSVVKNGDVEEAFPRDSIIKWVADNWQLLEKRRKK</sequence>
<dbReference type="RefSeq" id="WP_029343685.1">
    <property type="nucleotide sequence ID" value="NZ_JNLP01000001.1"/>
</dbReference>
<protein>
    <submittedName>
        <fullName evidence="1">Uncharacterized protein</fullName>
    </submittedName>
</protein>
<dbReference type="Proteomes" id="UP000234865">
    <property type="component" value="Unassembled WGS sequence"/>
</dbReference>
<comment type="caution">
    <text evidence="1">The sequence shown here is derived from an EMBL/GenBank/DDBJ whole genome shotgun (WGS) entry which is preliminary data.</text>
</comment>
<dbReference type="AlphaFoldDB" id="A0A2N5WF66"/>